<evidence type="ECO:0000313" key="3">
    <source>
        <dbReference type="Proteomes" id="UP001596071"/>
    </source>
</evidence>
<dbReference type="Gene3D" id="3.20.20.370">
    <property type="entry name" value="Glycoside hydrolase/deacetylase"/>
    <property type="match status" value="1"/>
</dbReference>
<feature type="domain" description="NodB homology" evidence="1">
    <location>
        <begin position="22"/>
        <end position="170"/>
    </location>
</feature>
<dbReference type="Pfam" id="PF01522">
    <property type="entry name" value="Polysacc_deac_1"/>
    <property type="match status" value="1"/>
</dbReference>
<reference evidence="3" key="1">
    <citation type="journal article" date="2019" name="Int. J. Syst. Evol. Microbiol.">
        <title>The Global Catalogue of Microorganisms (GCM) 10K type strain sequencing project: providing services to taxonomists for standard genome sequencing and annotation.</title>
        <authorList>
            <consortium name="The Broad Institute Genomics Platform"/>
            <consortium name="The Broad Institute Genome Sequencing Center for Infectious Disease"/>
            <person name="Wu L."/>
            <person name="Ma J."/>
        </authorList>
    </citation>
    <scope>NUCLEOTIDE SEQUENCE [LARGE SCALE GENOMIC DNA]</scope>
    <source>
        <strain evidence="3">KACC 11299</strain>
    </source>
</reference>
<sequence length="314" mass="36636">MNWGVHDVVSLEQYRENLLGVREAIPQMLELFHRFDIHATWAIVGMLYCENKRELLDSLPSLRPNYENSNFSPYKKLNDVGKNEGEDPFHYAKSLIRKIEKYPNQEIATHTFSHYYCLEKGQNEKSFEADLQAALKIANANGHVVKSLVFPRNQSNQSYLQVCKKYGIQCFRGNELSWPYRASRFHKEGVMKRALRLLDSYLNVCGHDTYPIFEVETEPIVNLPSSRFLRPYIAKLKILEPLRLRRIKKSITHAAQKGEVFHLWWHPHNFGKDIEENIQFLTEILQLVSKLRSEYDFESLSMGEASALVLKMNG</sequence>
<gene>
    <name evidence="2" type="ORF">ACFPTP_04875</name>
</gene>
<proteinExistence type="predicted"/>
<protein>
    <submittedName>
        <fullName evidence="2">Polysaccharide deacetylase family protein</fullName>
    </submittedName>
</protein>
<dbReference type="InterPro" id="IPR011330">
    <property type="entry name" value="Glyco_hydro/deAcase_b/a-brl"/>
</dbReference>
<organism evidence="2 3">
    <name type="scientific">Sporosarcina koreensis</name>
    <dbReference type="NCBI Taxonomy" id="334735"/>
    <lineage>
        <taxon>Bacteria</taxon>
        <taxon>Bacillati</taxon>
        <taxon>Bacillota</taxon>
        <taxon>Bacilli</taxon>
        <taxon>Bacillales</taxon>
        <taxon>Caryophanaceae</taxon>
        <taxon>Sporosarcina</taxon>
    </lineage>
</organism>
<name>A0ABW0TVN7_9BACL</name>
<dbReference type="SUPFAM" id="SSF88713">
    <property type="entry name" value="Glycoside hydrolase/deacetylase"/>
    <property type="match status" value="1"/>
</dbReference>
<dbReference type="EMBL" id="JBHSNP010000009">
    <property type="protein sequence ID" value="MFC5602545.1"/>
    <property type="molecule type" value="Genomic_DNA"/>
</dbReference>
<evidence type="ECO:0000259" key="1">
    <source>
        <dbReference type="Pfam" id="PF01522"/>
    </source>
</evidence>
<comment type="caution">
    <text evidence="2">The sequence shown here is derived from an EMBL/GenBank/DDBJ whole genome shotgun (WGS) entry which is preliminary data.</text>
</comment>
<accession>A0ABW0TVN7</accession>
<dbReference type="Proteomes" id="UP001596071">
    <property type="component" value="Unassembled WGS sequence"/>
</dbReference>
<dbReference type="InterPro" id="IPR002509">
    <property type="entry name" value="NODB_dom"/>
</dbReference>
<keyword evidence="3" id="KW-1185">Reference proteome</keyword>
<evidence type="ECO:0000313" key="2">
    <source>
        <dbReference type="EMBL" id="MFC5602545.1"/>
    </source>
</evidence>
<dbReference type="CDD" id="cd10929">
    <property type="entry name" value="CE4_u5"/>
    <property type="match status" value="1"/>
</dbReference>